<dbReference type="OrthoDB" id="443402at2759"/>
<dbReference type="Proteomes" id="UP000250140">
    <property type="component" value="Unassembled WGS sequence"/>
</dbReference>
<keyword evidence="4" id="KW-1185">Reference proteome</keyword>
<feature type="domain" description="Nephrocystin 3-like N-terminal" evidence="2">
    <location>
        <begin position="10"/>
        <end position="117"/>
    </location>
</feature>
<dbReference type="PANTHER" id="PTHR10039:SF5">
    <property type="entry name" value="NACHT DOMAIN-CONTAINING PROTEIN"/>
    <property type="match status" value="1"/>
</dbReference>
<dbReference type="AlphaFoldDB" id="A0A8E2EM26"/>
<dbReference type="PANTHER" id="PTHR10039">
    <property type="entry name" value="AMELOGENIN"/>
    <property type="match status" value="1"/>
</dbReference>
<dbReference type="EMBL" id="KV751168">
    <property type="protein sequence ID" value="OCL01222.1"/>
    <property type="molecule type" value="Genomic_DNA"/>
</dbReference>
<reference evidence="3 4" key="1">
    <citation type="journal article" date="2016" name="Nat. Commun.">
        <title>Ectomycorrhizal ecology is imprinted in the genome of the dominant symbiotic fungus Cenococcum geophilum.</title>
        <authorList>
            <consortium name="DOE Joint Genome Institute"/>
            <person name="Peter M."/>
            <person name="Kohler A."/>
            <person name="Ohm R.A."/>
            <person name="Kuo A."/>
            <person name="Krutzmann J."/>
            <person name="Morin E."/>
            <person name="Arend M."/>
            <person name="Barry K.W."/>
            <person name="Binder M."/>
            <person name="Choi C."/>
            <person name="Clum A."/>
            <person name="Copeland A."/>
            <person name="Grisel N."/>
            <person name="Haridas S."/>
            <person name="Kipfer T."/>
            <person name="LaButti K."/>
            <person name="Lindquist E."/>
            <person name="Lipzen A."/>
            <person name="Maire R."/>
            <person name="Meier B."/>
            <person name="Mihaltcheva S."/>
            <person name="Molinier V."/>
            <person name="Murat C."/>
            <person name="Poggeler S."/>
            <person name="Quandt C.A."/>
            <person name="Sperisen C."/>
            <person name="Tritt A."/>
            <person name="Tisserant E."/>
            <person name="Crous P.W."/>
            <person name="Henrissat B."/>
            <person name="Nehls U."/>
            <person name="Egli S."/>
            <person name="Spatafora J.W."/>
            <person name="Grigoriev I.V."/>
            <person name="Martin F.M."/>
        </authorList>
    </citation>
    <scope>NUCLEOTIDE SEQUENCE [LARGE SCALE GENOMIC DNA]</scope>
    <source>
        <strain evidence="3 4">CBS 207.34</strain>
    </source>
</reference>
<protein>
    <recommendedName>
        <fullName evidence="2">Nephrocystin 3-like N-terminal domain-containing protein</fullName>
    </recommendedName>
</protein>
<gene>
    <name evidence="3" type="ORF">AOQ84DRAFT_221068</name>
</gene>
<evidence type="ECO:0000313" key="3">
    <source>
        <dbReference type="EMBL" id="OCL01222.1"/>
    </source>
</evidence>
<name>A0A8E2EM26_9PEZI</name>
<proteinExistence type="predicted"/>
<evidence type="ECO:0000259" key="2">
    <source>
        <dbReference type="Pfam" id="PF24883"/>
    </source>
</evidence>
<evidence type="ECO:0000256" key="1">
    <source>
        <dbReference type="ARBA" id="ARBA00022737"/>
    </source>
</evidence>
<keyword evidence="1" id="KW-0677">Repeat</keyword>
<sequence length="172" mass="19532">AGAELQKLVTGSYFFWNSGYSMQKSQTGLLQSLLYQVLSACPDLILETCADHRAGEPWSRNELSTALKLVLRHMLLPAKFCFFADGLDEYEGDDKEIIRLLQDLAISPNVKICVSSRPWNAFVDAFDDMKWKLALENFTKDDMLRYVRNTLAKDDKFASLAKQDPRCNSLVP</sequence>
<feature type="non-terminal residue" evidence="3">
    <location>
        <position position="1"/>
    </location>
</feature>
<dbReference type="InterPro" id="IPR056884">
    <property type="entry name" value="NPHP3-like_N"/>
</dbReference>
<accession>A0A8E2EM26</accession>
<organism evidence="3 4">
    <name type="scientific">Glonium stellatum</name>
    <dbReference type="NCBI Taxonomy" id="574774"/>
    <lineage>
        <taxon>Eukaryota</taxon>
        <taxon>Fungi</taxon>
        <taxon>Dikarya</taxon>
        <taxon>Ascomycota</taxon>
        <taxon>Pezizomycotina</taxon>
        <taxon>Dothideomycetes</taxon>
        <taxon>Pleosporomycetidae</taxon>
        <taxon>Gloniales</taxon>
        <taxon>Gloniaceae</taxon>
        <taxon>Glonium</taxon>
    </lineage>
</organism>
<evidence type="ECO:0000313" key="4">
    <source>
        <dbReference type="Proteomes" id="UP000250140"/>
    </source>
</evidence>
<dbReference type="Pfam" id="PF24883">
    <property type="entry name" value="NPHP3_N"/>
    <property type="match status" value="1"/>
</dbReference>